<evidence type="ECO:0000256" key="1">
    <source>
        <dbReference type="SAM" id="MobiDB-lite"/>
    </source>
</evidence>
<dbReference type="RefSeq" id="WP_379566070.1">
    <property type="nucleotide sequence ID" value="NZ_JBHSQK010000025.1"/>
</dbReference>
<gene>
    <name evidence="3" type="ORF">ACFQH9_11960</name>
</gene>
<dbReference type="Pfam" id="PF19305">
    <property type="entry name" value="MmgE_PrpD_C"/>
    <property type="match status" value="1"/>
</dbReference>
<dbReference type="EMBL" id="JBHSQK010000025">
    <property type="protein sequence ID" value="MFC5948989.1"/>
    <property type="molecule type" value="Genomic_DNA"/>
</dbReference>
<comment type="caution">
    <text evidence="3">The sequence shown here is derived from an EMBL/GenBank/DDBJ whole genome shotgun (WGS) entry which is preliminary data.</text>
</comment>
<evidence type="ECO:0000313" key="4">
    <source>
        <dbReference type="Proteomes" id="UP001596119"/>
    </source>
</evidence>
<accession>A0ABW1I9C4</accession>
<dbReference type="InterPro" id="IPR042188">
    <property type="entry name" value="MmgE/PrpD_sf_2"/>
</dbReference>
<dbReference type="SUPFAM" id="SSF103378">
    <property type="entry name" value="2-methylcitrate dehydratase PrpD"/>
    <property type="match status" value="1"/>
</dbReference>
<evidence type="ECO:0000259" key="2">
    <source>
        <dbReference type="Pfam" id="PF19305"/>
    </source>
</evidence>
<dbReference type="InterPro" id="IPR045337">
    <property type="entry name" value="MmgE_PrpD_C"/>
</dbReference>
<evidence type="ECO:0000313" key="3">
    <source>
        <dbReference type="EMBL" id="MFC5948989.1"/>
    </source>
</evidence>
<keyword evidence="4" id="KW-1185">Reference proteome</keyword>
<feature type="region of interest" description="Disordered" evidence="1">
    <location>
        <begin position="168"/>
        <end position="188"/>
    </location>
</feature>
<dbReference type="InterPro" id="IPR036148">
    <property type="entry name" value="MmgE/PrpD_sf"/>
</dbReference>
<feature type="compositionally biased region" description="Basic and acidic residues" evidence="1">
    <location>
        <begin position="20"/>
        <end position="40"/>
    </location>
</feature>
<name>A0ABW1I9C4_9PSEU</name>
<feature type="domain" description="MmgE/PrpD C-terminal" evidence="2">
    <location>
        <begin position="50"/>
        <end position="130"/>
    </location>
</feature>
<organism evidence="3 4">
    <name type="scientific">Pseudonocardia lutea</name>
    <dbReference type="NCBI Taxonomy" id="2172015"/>
    <lineage>
        <taxon>Bacteria</taxon>
        <taxon>Bacillati</taxon>
        <taxon>Actinomycetota</taxon>
        <taxon>Actinomycetes</taxon>
        <taxon>Pseudonocardiales</taxon>
        <taxon>Pseudonocardiaceae</taxon>
        <taxon>Pseudonocardia</taxon>
    </lineage>
</organism>
<dbReference type="Proteomes" id="UP001596119">
    <property type="component" value="Unassembled WGS sequence"/>
</dbReference>
<sequence length="188" mass="20258">MQVGQVDLPVDRGPVPAGQEHADRLLAERFDDQARHREGGPRTPTPRRPSSSIERIVVRVDPVTAQHCGHVRPRPTDMTSAQFSTHVAVALALLTGSTDLDRYESLQAGRWDDPGFIRLARGVRVEVGAAGRRRSAPHPRHCAPARPRVCDTFGDRCRTGLAEGAFDLGRGAGQGARPGRPELGPGCG</sequence>
<proteinExistence type="predicted"/>
<dbReference type="Gene3D" id="3.30.1330.120">
    <property type="entry name" value="2-methylcitrate dehydratase PrpD"/>
    <property type="match status" value="1"/>
</dbReference>
<feature type="region of interest" description="Disordered" evidence="1">
    <location>
        <begin position="1"/>
        <end position="52"/>
    </location>
</feature>
<protein>
    <recommendedName>
        <fullName evidence="2">MmgE/PrpD C-terminal domain-containing protein</fullName>
    </recommendedName>
</protein>
<reference evidence="4" key="1">
    <citation type="journal article" date="2019" name="Int. J. Syst. Evol. Microbiol.">
        <title>The Global Catalogue of Microorganisms (GCM) 10K type strain sequencing project: providing services to taxonomists for standard genome sequencing and annotation.</title>
        <authorList>
            <consortium name="The Broad Institute Genomics Platform"/>
            <consortium name="The Broad Institute Genome Sequencing Center for Infectious Disease"/>
            <person name="Wu L."/>
            <person name="Ma J."/>
        </authorList>
    </citation>
    <scope>NUCLEOTIDE SEQUENCE [LARGE SCALE GENOMIC DNA]</scope>
    <source>
        <strain evidence="4">CGMCC 4.7397</strain>
    </source>
</reference>